<dbReference type="AlphaFoldDB" id="A0A1B3XJ39"/>
<dbReference type="Pfam" id="PF00485">
    <property type="entry name" value="PRK"/>
    <property type="match status" value="1"/>
</dbReference>
<evidence type="ECO:0000313" key="2">
    <source>
        <dbReference type="EMBL" id="AOH53207.1"/>
    </source>
</evidence>
<dbReference type="Gene3D" id="3.40.50.300">
    <property type="entry name" value="P-loop containing nucleotide triphosphate hydrolases"/>
    <property type="match status" value="1"/>
</dbReference>
<proteinExistence type="predicted"/>
<protein>
    <submittedName>
        <fullName evidence="2">Uridine kinase</fullName>
    </submittedName>
</protein>
<name>A0A1B3XJ39_9BACI</name>
<reference evidence="2 3" key="1">
    <citation type="submission" date="2016-08" db="EMBL/GenBank/DDBJ databases">
        <title>Complete genome sequence of Bacillus muralis G25-68, a strain with toxicity to nematodes.</title>
        <authorList>
            <person name="Zheng Z."/>
        </authorList>
    </citation>
    <scope>NUCLEOTIDE SEQUENCE [LARGE SCALE GENOMIC DNA]</scope>
    <source>
        <strain evidence="2 3">G25-68</strain>
    </source>
</reference>
<feature type="domain" description="Phosphoribulokinase/uridine kinase" evidence="1">
    <location>
        <begin position="19"/>
        <end position="155"/>
    </location>
</feature>
<keyword evidence="2" id="KW-0808">Transferase</keyword>
<dbReference type="KEGG" id="bmur:ABE28_002500"/>
<dbReference type="GO" id="GO:0016301">
    <property type="term" value="F:kinase activity"/>
    <property type="evidence" value="ECO:0007669"/>
    <property type="project" value="UniProtKB-KW"/>
</dbReference>
<keyword evidence="2" id="KW-0418">Kinase</keyword>
<dbReference type="RefSeq" id="WP_064462397.1">
    <property type="nucleotide sequence ID" value="NZ_CP017080.1"/>
</dbReference>
<dbReference type="STRING" id="264697.ABE28_002500"/>
<dbReference type="InterPro" id="IPR006083">
    <property type="entry name" value="PRK/URK"/>
</dbReference>
<organism evidence="2 3">
    <name type="scientific">Peribacillus muralis</name>
    <dbReference type="NCBI Taxonomy" id="264697"/>
    <lineage>
        <taxon>Bacteria</taxon>
        <taxon>Bacillati</taxon>
        <taxon>Bacillota</taxon>
        <taxon>Bacilli</taxon>
        <taxon>Bacillales</taxon>
        <taxon>Bacillaceae</taxon>
        <taxon>Peribacillus</taxon>
    </lineage>
</organism>
<sequence>MEGLIAEIHLKSQKRFSYLIAIDGRGGSGKSTLASLMHAACPGSSIVHMDDFYLPSSQRIPLPPTQKKIGADYDWKRLFRQVLKPLSEGMEARYQRYDWDKDALTEWQVVPSLGLVIIEGMYSTRIELAGLYDFTIWVECPRDRRLERGLERDGEEARQMWEDNWMIQENLYVEAQTPQERVKLVEDGTC</sequence>
<dbReference type="PRINTS" id="PR00988">
    <property type="entry name" value="URIDINKINASE"/>
</dbReference>
<dbReference type="GO" id="GO:0005524">
    <property type="term" value="F:ATP binding"/>
    <property type="evidence" value="ECO:0007669"/>
    <property type="project" value="InterPro"/>
</dbReference>
<keyword evidence="3" id="KW-1185">Reference proteome</keyword>
<accession>A0A1B3XJ39</accession>
<evidence type="ECO:0000313" key="3">
    <source>
        <dbReference type="Proteomes" id="UP000077926"/>
    </source>
</evidence>
<dbReference type="EMBL" id="CP017080">
    <property type="protein sequence ID" value="AOH53207.1"/>
    <property type="molecule type" value="Genomic_DNA"/>
</dbReference>
<dbReference type="Proteomes" id="UP000077926">
    <property type="component" value="Chromosome"/>
</dbReference>
<dbReference type="SUPFAM" id="SSF52540">
    <property type="entry name" value="P-loop containing nucleoside triphosphate hydrolases"/>
    <property type="match status" value="1"/>
</dbReference>
<dbReference type="InterPro" id="IPR027417">
    <property type="entry name" value="P-loop_NTPase"/>
</dbReference>
<dbReference type="PANTHER" id="PTHR10285">
    <property type="entry name" value="URIDINE KINASE"/>
    <property type="match status" value="1"/>
</dbReference>
<evidence type="ECO:0000259" key="1">
    <source>
        <dbReference type="Pfam" id="PF00485"/>
    </source>
</evidence>
<gene>
    <name evidence="2" type="ORF">ABE28_002500</name>
</gene>